<accession>A0A9D2B9Z4</accession>
<proteinExistence type="predicted"/>
<organism evidence="3 4">
    <name type="scientific">Candidatus Anaerostipes excrementavium</name>
    <dbReference type="NCBI Taxonomy" id="2838463"/>
    <lineage>
        <taxon>Bacteria</taxon>
        <taxon>Bacillati</taxon>
        <taxon>Bacillota</taxon>
        <taxon>Clostridia</taxon>
        <taxon>Lachnospirales</taxon>
        <taxon>Lachnospiraceae</taxon>
        <taxon>Anaerostipes</taxon>
    </lineage>
</organism>
<dbReference type="Proteomes" id="UP000886721">
    <property type="component" value="Unassembled WGS sequence"/>
</dbReference>
<sequence>MVKVYIKAEDNVRINHAAIRLEDVLSLYCSDYEIGEKIKKIMLFRFPSKEKQRKIFSILKVVERIQTVSKDIDVVNMGPEDFVVSYEERNSGKSWKTIGKIAFVCLVSFFGASFSIMTYNTDVGIGDLFTNVYQLIMGREAAGPNLLHISYTIGLAIGIIVFFNHAGKFKISDDPTPFEVQMRLYEKDVNDALVMDADREKVEEDVDT</sequence>
<comment type="caution">
    <text evidence="3">The sequence shown here is derived from an EMBL/GenBank/DDBJ whole genome shotgun (WGS) entry which is preliminary data.</text>
</comment>
<evidence type="ECO:0000259" key="2">
    <source>
        <dbReference type="Pfam" id="PF12164"/>
    </source>
</evidence>
<dbReference type="InterPro" id="IPR038548">
    <property type="entry name" value="SporV_AA_N_sf"/>
</dbReference>
<feature type="domain" description="Stage V sporulation protein AA" evidence="2">
    <location>
        <begin position="3"/>
        <end position="89"/>
    </location>
</feature>
<dbReference type="InterPro" id="IPR021997">
    <property type="entry name" value="SporV_AA"/>
</dbReference>
<reference evidence="3" key="2">
    <citation type="submission" date="2021-04" db="EMBL/GenBank/DDBJ databases">
        <authorList>
            <person name="Gilroy R."/>
        </authorList>
    </citation>
    <scope>NUCLEOTIDE SEQUENCE</scope>
    <source>
        <strain evidence="3">CHK191-13928</strain>
    </source>
</reference>
<keyword evidence="1" id="KW-0812">Transmembrane</keyword>
<dbReference type="AlphaFoldDB" id="A0A9D2B9Z4"/>
<keyword evidence="1" id="KW-1133">Transmembrane helix</keyword>
<feature type="transmembrane region" description="Helical" evidence="1">
    <location>
        <begin position="141"/>
        <end position="163"/>
    </location>
</feature>
<feature type="transmembrane region" description="Helical" evidence="1">
    <location>
        <begin position="101"/>
        <end position="121"/>
    </location>
</feature>
<keyword evidence="1" id="KW-0472">Membrane</keyword>
<protein>
    <submittedName>
        <fullName evidence="3">Stage V sporulation protein AA</fullName>
    </submittedName>
</protein>
<dbReference type="EMBL" id="DXEM01000018">
    <property type="protein sequence ID" value="HIX67679.1"/>
    <property type="molecule type" value="Genomic_DNA"/>
</dbReference>
<name>A0A9D2B9Z4_9FIRM</name>
<gene>
    <name evidence="3" type="ORF">H9735_06065</name>
</gene>
<dbReference type="Gene3D" id="2.60.480.10">
    <property type="entry name" value="eubacterium ventriosum atcc domain"/>
    <property type="match status" value="1"/>
</dbReference>
<dbReference type="Pfam" id="PF12164">
    <property type="entry name" value="SporV_AA"/>
    <property type="match status" value="1"/>
</dbReference>
<reference evidence="3" key="1">
    <citation type="journal article" date="2021" name="PeerJ">
        <title>Extensive microbial diversity within the chicken gut microbiome revealed by metagenomics and culture.</title>
        <authorList>
            <person name="Gilroy R."/>
            <person name="Ravi A."/>
            <person name="Getino M."/>
            <person name="Pursley I."/>
            <person name="Horton D.L."/>
            <person name="Alikhan N.F."/>
            <person name="Baker D."/>
            <person name="Gharbi K."/>
            <person name="Hall N."/>
            <person name="Watson M."/>
            <person name="Adriaenssens E.M."/>
            <person name="Foster-Nyarko E."/>
            <person name="Jarju S."/>
            <person name="Secka A."/>
            <person name="Antonio M."/>
            <person name="Oren A."/>
            <person name="Chaudhuri R.R."/>
            <person name="La Ragione R."/>
            <person name="Hildebrand F."/>
            <person name="Pallen M.J."/>
        </authorList>
    </citation>
    <scope>NUCLEOTIDE SEQUENCE</scope>
    <source>
        <strain evidence="3">CHK191-13928</strain>
    </source>
</reference>
<evidence type="ECO:0000313" key="4">
    <source>
        <dbReference type="Proteomes" id="UP000886721"/>
    </source>
</evidence>
<evidence type="ECO:0000256" key="1">
    <source>
        <dbReference type="SAM" id="Phobius"/>
    </source>
</evidence>
<evidence type="ECO:0000313" key="3">
    <source>
        <dbReference type="EMBL" id="HIX67679.1"/>
    </source>
</evidence>